<dbReference type="eggNOG" id="COG0500">
    <property type="taxonomic scope" value="Bacteria"/>
</dbReference>
<comment type="caution">
    <text evidence="3">The sequence shown here is derived from an EMBL/GenBank/DDBJ whole genome shotgun (WGS) entry which is preliminary data.</text>
</comment>
<sequence length="294" mass="33883">MKILQSKNIAPLWQQITQMDTFIKKGAGQFIYDKGIHISLPKNQTPETQHKIYTLATQLKSWRKGPFYIDELYIDSEWQSFIKWDFLSPFLNLENANIADVGCNNGFYMFAIHTQSPKSITGFDPSALCYCQFHFINHFLDLPLRYELLGVQDLESKAFKEAFDVIFCLGVLYHRTDVFATLKSLASALRRNGILILDTLIFESDLEIALCPTQTYAKMRNVYLIPSIKAIEGWFERCGFCDVKLLGIIPTTTNEQRKTPWIDSLSLESFLDSSGKTIEGYPPPKRAYFKVRRK</sequence>
<evidence type="ECO:0000313" key="3">
    <source>
        <dbReference type="EMBL" id="GAD17918.1"/>
    </source>
</evidence>
<organism evidence="3 4">
    <name type="scientific">Helicobacter fennelliae MRY12-0050</name>
    <dbReference type="NCBI Taxonomy" id="1325130"/>
    <lineage>
        <taxon>Bacteria</taxon>
        <taxon>Pseudomonadati</taxon>
        <taxon>Campylobacterota</taxon>
        <taxon>Epsilonproteobacteria</taxon>
        <taxon>Campylobacterales</taxon>
        <taxon>Helicobacteraceae</taxon>
        <taxon>Helicobacter</taxon>
    </lineage>
</organism>
<dbReference type="InterPro" id="IPR010017">
    <property type="entry name" value="CmoB"/>
</dbReference>
<name>T1DUK3_9HELI</name>
<dbReference type="AlphaFoldDB" id="T1DUK3"/>
<dbReference type="NCBIfam" id="NF011650">
    <property type="entry name" value="PRK15068.1"/>
    <property type="match status" value="1"/>
</dbReference>
<protein>
    <submittedName>
        <fullName evidence="3">tRNA (5-methoxyuridine) 34 synthase</fullName>
    </submittedName>
</protein>
<dbReference type="Proteomes" id="UP000018143">
    <property type="component" value="Unassembled WGS sequence"/>
</dbReference>
<evidence type="ECO:0000256" key="2">
    <source>
        <dbReference type="ARBA" id="ARBA00022694"/>
    </source>
</evidence>
<dbReference type="SUPFAM" id="SSF53335">
    <property type="entry name" value="S-adenosyl-L-methionine-dependent methyltransferases"/>
    <property type="match status" value="1"/>
</dbReference>
<dbReference type="InterPro" id="IPR027555">
    <property type="entry name" value="Mo5U34_MeTrfas-like"/>
</dbReference>
<dbReference type="STRING" id="1325130.HFN_1477"/>
<gene>
    <name evidence="3" type="ORF">HFN_1477</name>
</gene>
<dbReference type="GO" id="GO:0002098">
    <property type="term" value="P:tRNA wobble uridine modification"/>
    <property type="evidence" value="ECO:0007669"/>
    <property type="project" value="InterPro"/>
</dbReference>
<proteinExistence type="predicted"/>
<keyword evidence="1" id="KW-0808">Transferase</keyword>
<dbReference type="EMBL" id="BASD01000003">
    <property type="protein sequence ID" value="GAD17918.1"/>
    <property type="molecule type" value="Genomic_DNA"/>
</dbReference>
<dbReference type="Pfam" id="PF08003">
    <property type="entry name" value="Methyltransf_9"/>
    <property type="match status" value="1"/>
</dbReference>
<evidence type="ECO:0000313" key="4">
    <source>
        <dbReference type="Proteomes" id="UP000018143"/>
    </source>
</evidence>
<dbReference type="Gene3D" id="3.40.50.150">
    <property type="entry name" value="Vaccinia Virus protein VP39"/>
    <property type="match status" value="1"/>
</dbReference>
<accession>T1DUK3</accession>
<keyword evidence="2" id="KW-0819">tRNA processing</keyword>
<keyword evidence="4" id="KW-1185">Reference proteome</keyword>
<dbReference type="GO" id="GO:0016765">
    <property type="term" value="F:transferase activity, transferring alkyl or aryl (other than methyl) groups"/>
    <property type="evidence" value="ECO:0007669"/>
    <property type="project" value="InterPro"/>
</dbReference>
<reference evidence="3 4" key="1">
    <citation type="journal article" date="2013" name="Genome Announc.">
        <title>Draft Genome Sequence of Helicobacter fennelliae Strain MRY12-0050, Isolated from a Bacteremia Patient.</title>
        <authorList>
            <person name="Rimbara E."/>
            <person name="Matsui M."/>
            <person name="Mori S."/>
            <person name="Suzuki S."/>
            <person name="Suzuki M."/>
            <person name="Kim H."/>
            <person name="Sekizuka T."/>
            <person name="Kuroda M."/>
            <person name="Shibayama K."/>
        </authorList>
    </citation>
    <scope>NUCLEOTIDE SEQUENCE [LARGE SCALE GENOMIC DNA]</scope>
    <source>
        <strain evidence="3 4">MRY12-0050</strain>
    </source>
</reference>
<dbReference type="NCBIfam" id="TIGR00452">
    <property type="entry name" value="tRNA 5-methoxyuridine(34)/uridine 5-oxyacetic acid(34) synthase CmoB"/>
    <property type="match status" value="1"/>
</dbReference>
<dbReference type="CDD" id="cd02440">
    <property type="entry name" value="AdoMet_MTases"/>
    <property type="match status" value="1"/>
</dbReference>
<dbReference type="InterPro" id="IPR029063">
    <property type="entry name" value="SAM-dependent_MTases_sf"/>
</dbReference>
<evidence type="ECO:0000256" key="1">
    <source>
        <dbReference type="ARBA" id="ARBA00022679"/>
    </source>
</evidence>
<dbReference type="RefSeq" id="WP_023946074.1">
    <property type="nucleotide sequence ID" value="NZ_BASD01000003.1"/>
</dbReference>